<name>A0A8T2R9J7_CERRI</name>
<comment type="subcellular location">
    <subcellularLocation>
        <location evidence="1">Membrane</location>
        <topology evidence="1">Multi-pass membrane protein</topology>
    </subcellularLocation>
</comment>
<evidence type="ECO:0000256" key="5">
    <source>
        <dbReference type="ARBA" id="ARBA00022989"/>
    </source>
</evidence>
<keyword evidence="4 7" id="KW-0812">Transmembrane</keyword>
<feature type="transmembrane region" description="Helical" evidence="7">
    <location>
        <begin position="313"/>
        <end position="334"/>
    </location>
</feature>
<comment type="caution">
    <text evidence="8">The sequence shown here is derived from an EMBL/GenBank/DDBJ whole genome shotgun (WGS) entry which is preliminary data.</text>
</comment>
<feature type="transmembrane region" description="Helical" evidence="7">
    <location>
        <begin position="427"/>
        <end position="447"/>
    </location>
</feature>
<evidence type="ECO:0000256" key="2">
    <source>
        <dbReference type="ARBA" id="ARBA00006690"/>
    </source>
</evidence>
<dbReference type="Pfam" id="PF08627">
    <property type="entry name" value="CRT-like"/>
    <property type="match status" value="1"/>
</dbReference>
<feature type="transmembrane region" description="Helical" evidence="7">
    <location>
        <begin position="190"/>
        <end position="210"/>
    </location>
</feature>
<keyword evidence="5 7" id="KW-1133">Transmembrane helix</keyword>
<keyword evidence="3" id="KW-0813">Transport</keyword>
<evidence type="ECO:0000313" key="8">
    <source>
        <dbReference type="EMBL" id="KAH7292710.1"/>
    </source>
</evidence>
<accession>A0A8T2R9J7</accession>
<reference evidence="8" key="1">
    <citation type="submission" date="2021-08" db="EMBL/GenBank/DDBJ databases">
        <title>WGS assembly of Ceratopteris richardii.</title>
        <authorList>
            <person name="Marchant D.B."/>
            <person name="Chen G."/>
            <person name="Jenkins J."/>
            <person name="Shu S."/>
            <person name="Leebens-Mack J."/>
            <person name="Grimwood J."/>
            <person name="Schmutz J."/>
            <person name="Soltis P."/>
            <person name="Soltis D."/>
            <person name="Chen Z.-H."/>
        </authorList>
    </citation>
    <scope>NUCLEOTIDE SEQUENCE</scope>
    <source>
        <strain evidence="8">Whitten #5841</strain>
        <tissue evidence="8">Leaf</tissue>
    </source>
</reference>
<feature type="transmembrane region" description="Helical" evidence="7">
    <location>
        <begin position="151"/>
        <end position="170"/>
    </location>
</feature>
<evidence type="ECO:0000313" key="9">
    <source>
        <dbReference type="Proteomes" id="UP000825935"/>
    </source>
</evidence>
<dbReference type="AlphaFoldDB" id="A0A8T2R9J7"/>
<dbReference type="PANTHER" id="PTHR31326">
    <property type="entry name" value="PROTEIN CLT2, CHLOROPLASTIC"/>
    <property type="match status" value="1"/>
</dbReference>
<feature type="transmembrane region" description="Helical" evidence="7">
    <location>
        <begin position="244"/>
        <end position="262"/>
    </location>
</feature>
<dbReference type="Proteomes" id="UP000825935">
    <property type="component" value="Chromosome 29"/>
</dbReference>
<dbReference type="InterPro" id="IPR013936">
    <property type="entry name" value="CRT-like"/>
</dbReference>
<dbReference type="GO" id="GO:0016020">
    <property type="term" value="C:membrane"/>
    <property type="evidence" value="ECO:0007669"/>
    <property type="project" value="UniProtKB-SubCell"/>
</dbReference>
<protein>
    <submittedName>
        <fullName evidence="8">Uncharacterized protein</fullName>
    </submittedName>
</protein>
<feature type="transmembrane region" description="Helical" evidence="7">
    <location>
        <begin position="396"/>
        <end position="415"/>
    </location>
</feature>
<organism evidence="8 9">
    <name type="scientific">Ceratopteris richardii</name>
    <name type="common">Triangle waterfern</name>
    <dbReference type="NCBI Taxonomy" id="49495"/>
    <lineage>
        <taxon>Eukaryota</taxon>
        <taxon>Viridiplantae</taxon>
        <taxon>Streptophyta</taxon>
        <taxon>Embryophyta</taxon>
        <taxon>Tracheophyta</taxon>
        <taxon>Polypodiopsida</taxon>
        <taxon>Polypodiidae</taxon>
        <taxon>Polypodiales</taxon>
        <taxon>Pteridineae</taxon>
        <taxon>Pteridaceae</taxon>
        <taxon>Parkerioideae</taxon>
        <taxon>Ceratopteris</taxon>
    </lineage>
</organism>
<feature type="transmembrane region" description="Helical" evidence="7">
    <location>
        <begin position="121"/>
        <end position="139"/>
    </location>
</feature>
<comment type="similarity">
    <text evidence="2">Belongs to the CRT-like transporter family.</text>
</comment>
<feature type="transmembrane region" description="Helical" evidence="7">
    <location>
        <begin position="274"/>
        <end position="293"/>
    </location>
</feature>
<evidence type="ECO:0000256" key="4">
    <source>
        <dbReference type="ARBA" id="ARBA00022692"/>
    </source>
</evidence>
<dbReference type="OMA" id="FAYIIPM"/>
<dbReference type="OrthoDB" id="416555at2759"/>
<feature type="transmembrane region" description="Helical" evidence="7">
    <location>
        <begin position="216"/>
        <end position="235"/>
    </location>
</feature>
<sequence>MVPSTSCAPSAGLDRLCLHGCFTCGHIALPGSYSPRTRTASKSFQCGRWSLRARKCPGSMTALHATTLGFPSRFRWTRGAVPVLLRVKELHARASSSNGGTDSENTCNIAGVWLTKKDLRIAVGAVIVVLFSIANRVLYKMALVPMKEYPFFLALFGTFGYVIVYFSILYGRYRANIVTDEMLRLPKNRFAVIGLLEALGQALGMAAAAVLPGASIPVLAQTFLIWQILFSIVFLKKRYSSNQIMGCGLVLFGVVMALTSTSNSFRISSSNEGLFWPIIMIISASFQAGASIIKEFVFRDASERLQSKSVDIFVVNSFGSGFQSLFVLLLLPILSQIRGIPFSELPGYVKDGAGCLFNIGNYHADCYNAPLLTSSYIAMNLAFNISALALLKSSSAVVASLCTTLAVPLSIYMFTLPLPYVGVPASLPPQFIFGTTMLILGLAFYNFSDRLSKKQKGSP</sequence>
<dbReference type="InterPro" id="IPR037185">
    <property type="entry name" value="EmrE-like"/>
</dbReference>
<dbReference type="SUPFAM" id="SSF103481">
    <property type="entry name" value="Multidrug resistance efflux transporter EmrE"/>
    <property type="match status" value="1"/>
</dbReference>
<evidence type="ECO:0000256" key="1">
    <source>
        <dbReference type="ARBA" id="ARBA00004141"/>
    </source>
</evidence>
<evidence type="ECO:0000256" key="3">
    <source>
        <dbReference type="ARBA" id="ARBA00022448"/>
    </source>
</evidence>
<keyword evidence="9" id="KW-1185">Reference proteome</keyword>
<dbReference type="EMBL" id="CM035434">
    <property type="protein sequence ID" value="KAH7292710.1"/>
    <property type="molecule type" value="Genomic_DNA"/>
</dbReference>
<proteinExistence type="inferred from homology"/>
<gene>
    <name evidence="8" type="ORF">KP509_29G082100</name>
</gene>
<evidence type="ECO:0000256" key="6">
    <source>
        <dbReference type="ARBA" id="ARBA00023136"/>
    </source>
</evidence>
<evidence type="ECO:0000256" key="7">
    <source>
        <dbReference type="SAM" id="Phobius"/>
    </source>
</evidence>
<keyword evidence="6 7" id="KW-0472">Membrane</keyword>
<feature type="transmembrane region" description="Helical" evidence="7">
    <location>
        <begin position="371"/>
        <end position="391"/>
    </location>
</feature>
<dbReference type="PANTHER" id="PTHR31326:SF1">
    <property type="entry name" value="PROTEIN CLT2, CHLOROPLASTIC"/>
    <property type="match status" value="1"/>
</dbReference>